<keyword evidence="4" id="KW-1185">Reference proteome</keyword>
<evidence type="ECO:0000313" key="4">
    <source>
        <dbReference type="Proteomes" id="UP000291591"/>
    </source>
</evidence>
<organism evidence="3 4">
    <name type="scientific">Pseudonocardia sediminis</name>
    <dbReference type="NCBI Taxonomy" id="1397368"/>
    <lineage>
        <taxon>Bacteria</taxon>
        <taxon>Bacillati</taxon>
        <taxon>Actinomycetota</taxon>
        <taxon>Actinomycetes</taxon>
        <taxon>Pseudonocardiales</taxon>
        <taxon>Pseudonocardiaceae</taxon>
        <taxon>Pseudonocardia</taxon>
    </lineage>
</organism>
<comment type="caution">
    <text evidence="3">The sequence shown here is derived from an EMBL/GenBank/DDBJ whole genome shotgun (WGS) entry which is preliminary data.</text>
</comment>
<evidence type="ECO:0000313" key="3">
    <source>
        <dbReference type="EMBL" id="RZT85967.1"/>
    </source>
</evidence>
<sequence>MRDGMRWRGVATRAELLAAGWTEDELRRMCRRGEIRRIGHGAYLAVDDAAPDGSDAGDHWARLETEHRLRAAAAVRRADPGVVVSHVSAALVHGLPCWGLPLDRAHLTRDRRSGARRTGTVHLHVAPLPAQDVEDVSADRDTGARRAGEDSARGEQDTVAVTTPARTVVDIARSAGFVQAVVVADAALRRPDRDRPPLVTRAELSAALDAAAGRPGTAAARRVMAFADGRSGSVGESRSRVALAAAGLPAPELQWEVAGPSGLVLATVDFAWPEHRVVAEFDGRIKYGRLVRRGERSGDAVFREKQREDTIRTEHYTVVRWTWQDLPDLTWPANRIAHLLGL</sequence>
<feature type="region of interest" description="Disordered" evidence="1">
    <location>
        <begin position="126"/>
        <end position="158"/>
    </location>
</feature>
<reference evidence="3 4" key="1">
    <citation type="submission" date="2019-02" db="EMBL/GenBank/DDBJ databases">
        <title>Sequencing the genomes of 1000 actinobacteria strains.</title>
        <authorList>
            <person name="Klenk H.-P."/>
        </authorList>
    </citation>
    <scope>NUCLEOTIDE SEQUENCE [LARGE SCALE GENOMIC DNA]</scope>
    <source>
        <strain evidence="3 4">DSM 45779</strain>
    </source>
</reference>
<evidence type="ECO:0000256" key="1">
    <source>
        <dbReference type="SAM" id="MobiDB-lite"/>
    </source>
</evidence>
<proteinExistence type="predicted"/>
<dbReference type="RefSeq" id="WP_207223525.1">
    <property type="nucleotide sequence ID" value="NZ_SHKL01000001.1"/>
</dbReference>
<protein>
    <submittedName>
        <fullName evidence="3">Putative AbiEi antitoxin of type IV toxin-antitoxin system</fullName>
    </submittedName>
</protein>
<dbReference type="Pfam" id="PF13338">
    <property type="entry name" value="AbiEi_4"/>
    <property type="match status" value="1"/>
</dbReference>
<gene>
    <name evidence="3" type="ORF">EV383_2855</name>
</gene>
<dbReference type="AlphaFoldDB" id="A0A4Q7UVF7"/>
<evidence type="ECO:0000259" key="2">
    <source>
        <dbReference type="Pfam" id="PF13338"/>
    </source>
</evidence>
<name>A0A4Q7UVF7_PSEST</name>
<feature type="domain" description="AbiEi antitoxin N-terminal" evidence="2">
    <location>
        <begin position="8"/>
        <end position="44"/>
    </location>
</feature>
<dbReference type="EMBL" id="SHKL01000001">
    <property type="protein sequence ID" value="RZT85967.1"/>
    <property type="molecule type" value="Genomic_DNA"/>
</dbReference>
<dbReference type="InterPro" id="IPR025159">
    <property type="entry name" value="AbiEi_N"/>
</dbReference>
<feature type="compositionally biased region" description="Basic and acidic residues" evidence="1">
    <location>
        <begin position="137"/>
        <end position="156"/>
    </location>
</feature>
<dbReference type="Proteomes" id="UP000291591">
    <property type="component" value="Unassembled WGS sequence"/>
</dbReference>
<accession>A0A4Q7UVF7</accession>